<protein>
    <submittedName>
        <fullName evidence="1">Uncharacterized protein</fullName>
    </submittedName>
</protein>
<dbReference type="STRING" id="2045.KR76_05190"/>
<organism evidence="1 2">
    <name type="scientific">Nocardioides simplex</name>
    <name type="common">Arthrobacter simplex</name>
    <dbReference type="NCBI Taxonomy" id="2045"/>
    <lineage>
        <taxon>Bacteria</taxon>
        <taxon>Bacillati</taxon>
        <taxon>Actinomycetota</taxon>
        <taxon>Actinomycetes</taxon>
        <taxon>Propionibacteriales</taxon>
        <taxon>Nocardioidaceae</taxon>
        <taxon>Pimelobacter</taxon>
    </lineage>
</organism>
<dbReference type="eggNOG" id="ENOG50342A4">
    <property type="taxonomic scope" value="Bacteria"/>
</dbReference>
<accession>A0A0J9YH44</accession>
<proteinExistence type="predicted"/>
<evidence type="ECO:0000313" key="2">
    <source>
        <dbReference type="Proteomes" id="UP000030300"/>
    </source>
</evidence>
<keyword evidence="2" id="KW-1185">Reference proteome</keyword>
<dbReference type="EMBL" id="CP009896">
    <property type="protein sequence ID" value="AIY16302.1"/>
    <property type="molecule type" value="Genomic_DNA"/>
</dbReference>
<dbReference type="KEGG" id="psim:KR76_05190"/>
<dbReference type="AlphaFoldDB" id="A0A0J9YH44"/>
<gene>
    <name evidence="1" type="ORF">KR76_05190</name>
</gene>
<reference evidence="1 2" key="1">
    <citation type="journal article" date="2015" name="Genome Announc.">
        <title>Complete Genome Sequence of Steroid-Transforming Nocardioides simplex VKM Ac-2033D.</title>
        <authorList>
            <person name="Shtratnikova V.Y."/>
            <person name="Schelkunov M.I."/>
            <person name="Pekov Y.A."/>
            <person name="Fokina V.V."/>
            <person name="Logacheva M.D."/>
            <person name="Sokolov S.L."/>
            <person name="Bragin E.Y."/>
            <person name="Ashapkin V.V."/>
            <person name="Donova M.V."/>
        </authorList>
    </citation>
    <scope>NUCLEOTIDE SEQUENCE [LARGE SCALE GENOMIC DNA]</scope>
    <source>
        <strain evidence="1 2">VKM Ac-2033D</strain>
    </source>
</reference>
<sequence length="355" mass="38386">MDAALTALGLGWEAWPRVLTDRRLDPEVRLSGLLVLLAAGEPARRSGPRVLWFSVEMLTDPERDWLGRDRQPWDHLSRVRLPWTATTATTALESLRGQAYDDRRVALALRGAAAVCADGAADAALLEALTRTAAGLDGAADEEPRVVELRHLARRTLASATPPELLDLSLLVDGDTWSGPARAAARARPADEVTALVRVLSGLGPRRPAQRWWREVGALLEPATSPARALLREWVELAARADVVPEWPGSRVGWCCGVLFVGTNVDVVRAAVLATAALPAETWPAEHLGVIARRGAEHNGMAGMAEALSLKTASAAIDALVRRGGADDRRVLTELRYALRRKDLLKRVVAALEED</sequence>
<evidence type="ECO:0000313" key="1">
    <source>
        <dbReference type="EMBL" id="AIY16302.1"/>
    </source>
</evidence>
<dbReference type="Proteomes" id="UP000030300">
    <property type="component" value="Chromosome"/>
</dbReference>
<name>A0A0J9YH44_NOCSI</name>